<evidence type="ECO:0000313" key="2">
    <source>
        <dbReference type="EMBL" id="SAL99459.1"/>
    </source>
</evidence>
<sequence length="188" mass="22079">MTPPQQKSCLRKRTNYCRVQFIEETDDMNDGFLATPPDSPVESHLEKGSLPQDQMIMMYEHLYKKEKERAQLLESQIQHLQVQLMDRDQKLDMKDDDGYKYGKVSHLVNHIISLSQPNDTAGSKMDQHSASLPKKECTSSLESIHDHLQQVLFDLMVTQQQQTRHRYDPSDDLYDSTDYYHHPTNIYY</sequence>
<keyword evidence="1" id="KW-0175">Coiled coil</keyword>
<reference evidence="2" key="1">
    <citation type="submission" date="2016-04" db="EMBL/GenBank/DDBJ databases">
        <authorList>
            <person name="Evans L.H."/>
            <person name="Alamgir A."/>
            <person name="Owens N."/>
            <person name="Weber N.D."/>
            <person name="Virtaneva K."/>
            <person name="Barbian K."/>
            <person name="Babar A."/>
            <person name="Rosenke K."/>
        </authorList>
    </citation>
    <scope>NUCLEOTIDE SEQUENCE [LARGE SCALE GENOMIC DNA]</scope>
    <source>
        <strain evidence="2">CBS 101.48</strain>
    </source>
</reference>
<dbReference type="OrthoDB" id="10447730at2759"/>
<dbReference type="InParanoid" id="A0A168MYN2"/>
<evidence type="ECO:0000256" key="1">
    <source>
        <dbReference type="SAM" id="Coils"/>
    </source>
</evidence>
<gene>
    <name evidence="2" type="primary">ABSGL_05073.1 scaffold 6272</name>
</gene>
<protein>
    <submittedName>
        <fullName evidence="2">Uncharacterized protein</fullName>
    </submittedName>
</protein>
<name>A0A168MYN2_ABSGL</name>
<keyword evidence="3" id="KW-1185">Reference proteome</keyword>
<organism evidence="2">
    <name type="scientific">Absidia glauca</name>
    <name type="common">Pin mould</name>
    <dbReference type="NCBI Taxonomy" id="4829"/>
    <lineage>
        <taxon>Eukaryota</taxon>
        <taxon>Fungi</taxon>
        <taxon>Fungi incertae sedis</taxon>
        <taxon>Mucoromycota</taxon>
        <taxon>Mucoromycotina</taxon>
        <taxon>Mucoromycetes</taxon>
        <taxon>Mucorales</taxon>
        <taxon>Cunninghamellaceae</taxon>
        <taxon>Absidia</taxon>
    </lineage>
</organism>
<proteinExistence type="predicted"/>
<dbReference type="EMBL" id="LT552697">
    <property type="protein sequence ID" value="SAL99459.1"/>
    <property type="molecule type" value="Genomic_DNA"/>
</dbReference>
<feature type="coiled-coil region" evidence="1">
    <location>
        <begin position="56"/>
        <end position="83"/>
    </location>
</feature>
<accession>A0A168MYN2</accession>
<dbReference type="AlphaFoldDB" id="A0A168MYN2"/>
<dbReference type="Proteomes" id="UP000078561">
    <property type="component" value="Unassembled WGS sequence"/>
</dbReference>
<evidence type="ECO:0000313" key="3">
    <source>
        <dbReference type="Proteomes" id="UP000078561"/>
    </source>
</evidence>